<dbReference type="EMBL" id="HAEF01013117">
    <property type="protein sequence ID" value="SBR54276.1"/>
    <property type="molecule type" value="Transcribed_RNA"/>
</dbReference>
<reference evidence="1" key="2">
    <citation type="submission" date="2016-06" db="EMBL/GenBank/DDBJ databases">
        <title>The genome of a short-lived fish provides insights into sex chromosome evolution and the genetic control of aging.</title>
        <authorList>
            <person name="Reichwald K."/>
            <person name="Felder M."/>
            <person name="Petzold A."/>
            <person name="Koch P."/>
            <person name="Groth M."/>
            <person name="Platzer M."/>
        </authorList>
    </citation>
    <scope>NUCLEOTIDE SEQUENCE</scope>
    <source>
        <tissue evidence="1">Brain</tissue>
    </source>
</reference>
<accession>A0A1A8MCJ7</accession>
<feature type="non-terminal residue" evidence="1">
    <location>
        <position position="54"/>
    </location>
</feature>
<organism evidence="1">
    <name type="scientific">Nothobranchius pienaari</name>
    <dbReference type="NCBI Taxonomy" id="704102"/>
    <lineage>
        <taxon>Eukaryota</taxon>
        <taxon>Metazoa</taxon>
        <taxon>Chordata</taxon>
        <taxon>Craniata</taxon>
        <taxon>Vertebrata</taxon>
        <taxon>Euteleostomi</taxon>
        <taxon>Actinopterygii</taxon>
        <taxon>Neopterygii</taxon>
        <taxon>Teleostei</taxon>
        <taxon>Neoteleostei</taxon>
        <taxon>Acanthomorphata</taxon>
        <taxon>Ovalentaria</taxon>
        <taxon>Atherinomorphae</taxon>
        <taxon>Cyprinodontiformes</taxon>
        <taxon>Nothobranchiidae</taxon>
        <taxon>Nothobranchius</taxon>
    </lineage>
</organism>
<protein>
    <submittedName>
        <fullName evidence="1">Uncharacterized protein</fullName>
    </submittedName>
</protein>
<gene>
    <name evidence="1" type="primary">Nfu_g_1_026027</name>
</gene>
<name>A0A1A8MCJ7_9TELE</name>
<dbReference type="AlphaFoldDB" id="A0A1A8MCJ7"/>
<proteinExistence type="predicted"/>
<reference evidence="1" key="1">
    <citation type="submission" date="2016-05" db="EMBL/GenBank/DDBJ databases">
        <authorList>
            <person name="Lavstsen T."/>
            <person name="Jespersen J.S."/>
        </authorList>
    </citation>
    <scope>NUCLEOTIDE SEQUENCE</scope>
    <source>
        <tissue evidence="1">Brain</tissue>
    </source>
</reference>
<sequence length="54" mass="6241">RELKVCCPATAPKHHCSRGMGQNTSNSVFKPMLRLTYRKRWISVVTNKGFITKY</sequence>
<evidence type="ECO:0000313" key="1">
    <source>
        <dbReference type="EMBL" id="SBR54276.1"/>
    </source>
</evidence>
<feature type="non-terminal residue" evidence="1">
    <location>
        <position position="1"/>
    </location>
</feature>